<organism evidence="2 3">
    <name type="scientific">Acetobacterium fimetarium</name>
    <dbReference type="NCBI Taxonomy" id="52691"/>
    <lineage>
        <taxon>Bacteria</taxon>
        <taxon>Bacillati</taxon>
        <taxon>Bacillota</taxon>
        <taxon>Clostridia</taxon>
        <taxon>Eubacteriales</taxon>
        <taxon>Eubacteriaceae</taxon>
        <taxon>Acetobacterium</taxon>
    </lineage>
</organism>
<dbReference type="PANTHER" id="PTHR35867:SF1">
    <property type="entry name" value="PROTEIN RSEC"/>
    <property type="match status" value="1"/>
</dbReference>
<reference evidence="2 3" key="1">
    <citation type="journal article" date="2020" name="mSystems">
        <title>Defining Genomic and Predicted Metabolic Features of the Acetobacterium Genus.</title>
        <authorList>
            <person name="Ross D.E."/>
            <person name="Marshall C.W."/>
            <person name="Gulliver D."/>
            <person name="May H.D."/>
            <person name="Norman R.S."/>
        </authorList>
    </citation>
    <scope>NUCLEOTIDE SEQUENCE [LARGE SCALE GENOMIC DNA]</scope>
    <source>
        <strain evidence="2 3">DSM 8238</strain>
    </source>
</reference>
<keyword evidence="1" id="KW-1133">Transmembrane helix</keyword>
<evidence type="ECO:0000313" key="3">
    <source>
        <dbReference type="Proteomes" id="UP000603234"/>
    </source>
</evidence>
<feature type="transmembrane region" description="Helical" evidence="1">
    <location>
        <begin position="97"/>
        <end position="118"/>
    </location>
</feature>
<gene>
    <name evidence="2" type="ORF">GH808_03340</name>
</gene>
<dbReference type="EMBL" id="WJBC01000003">
    <property type="protein sequence ID" value="MBC3803468.1"/>
    <property type="molecule type" value="Genomic_DNA"/>
</dbReference>
<name>A0ABR6WSI0_9FIRM</name>
<dbReference type="Proteomes" id="UP000603234">
    <property type="component" value="Unassembled WGS sequence"/>
</dbReference>
<protein>
    <recommendedName>
        <fullName evidence="4">Positive regulator of sigma(E), RseC/MucC</fullName>
    </recommendedName>
</protein>
<dbReference type="RefSeq" id="WP_186841378.1">
    <property type="nucleotide sequence ID" value="NZ_WJBC01000003.1"/>
</dbReference>
<sequence length="139" mass="14850">MRNETIGIVTETKGDLALVKPMTHLNCDSGHCCQGEDVLKVILEMNNEINARVGDKIVFEAKQVGMLSVAFMLFALPLILITLGAMTGYYLSGKLAVAANTAAIVGGVAAFLVAAVVIKGFDRFVATNKSLRPVIKRIL</sequence>
<evidence type="ECO:0000256" key="1">
    <source>
        <dbReference type="SAM" id="Phobius"/>
    </source>
</evidence>
<proteinExistence type="predicted"/>
<dbReference type="PANTHER" id="PTHR35867">
    <property type="entry name" value="PROTEIN RSEC"/>
    <property type="match status" value="1"/>
</dbReference>
<keyword evidence="1" id="KW-0812">Transmembrane</keyword>
<evidence type="ECO:0008006" key="4">
    <source>
        <dbReference type="Google" id="ProtNLM"/>
    </source>
</evidence>
<evidence type="ECO:0000313" key="2">
    <source>
        <dbReference type="EMBL" id="MBC3803468.1"/>
    </source>
</evidence>
<dbReference type="InterPro" id="IPR007359">
    <property type="entry name" value="SigmaE_reg_RseC_MucC"/>
</dbReference>
<feature type="transmembrane region" description="Helical" evidence="1">
    <location>
        <begin position="66"/>
        <end position="91"/>
    </location>
</feature>
<dbReference type="Pfam" id="PF04246">
    <property type="entry name" value="RseC_MucC"/>
    <property type="match status" value="1"/>
</dbReference>
<keyword evidence="1" id="KW-0472">Membrane</keyword>
<keyword evidence="3" id="KW-1185">Reference proteome</keyword>
<accession>A0ABR6WSI0</accession>
<comment type="caution">
    <text evidence="2">The sequence shown here is derived from an EMBL/GenBank/DDBJ whole genome shotgun (WGS) entry which is preliminary data.</text>
</comment>